<proteinExistence type="predicted"/>
<reference evidence="2" key="1">
    <citation type="submission" date="2016-11" db="UniProtKB">
        <authorList>
            <consortium name="WormBaseParasite"/>
        </authorList>
    </citation>
    <scope>IDENTIFICATION</scope>
    <source>
        <strain evidence="2">KR3021</strain>
    </source>
</reference>
<evidence type="ECO:0000313" key="1">
    <source>
        <dbReference type="Proteomes" id="UP000095286"/>
    </source>
</evidence>
<dbReference type="Proteomes" id="UP000095286">
    <property type="component" value="Unplaced"/>
</dbReference>
<accession>A0AC35TVH6</accession>
<dbReference type="WBParaSite" id="RSKR_0000444300.1">
    <property type="protein sequence ID" value="RSKR_0000444300.1"/>
    <property type="gene ID" value="RSKR_0000444300"/>
</dbReference>
<organism evidence="1 2">
    <name type="scientific">Rhabditophanes sp. KR3021</name>
    <dbReference type="NCBI Taxonomy" id="114890"/>
    <lineage>
        <taxon>Eukaryota</taxon>
        <taxon>Metazoa</taxon>
        <taxon>Ecdysozoa</taxon>
        <taxon>Nematoda</taxon>
        <taxon>Chromadorea</taxon>
        <taxon>Rhabditida</taxon>
        <taxon>Tylenchina</taxon>
        <taxon>Panagrolaimomorpha</taxon>
        <taxon>Strongyloidoidea</taxon>
        <taxon>Alloionematidae</taxon>
        <taxon>Rhabditophanes</taxon>
    </lineage>
</organism>
<sequence>MPSLITNKYVPNHRPNLNCPAVEDSRDLGLIFNKEPVENDYDILNDLGEGQYAKVRRVKHRTTGVHYAAKFVKKRRFATSRQGVPRPLIEREVQVLRLLGGHENVITLFDVYETSTEVIMILELVIGGELFDHVCEKECLPEVEAASFVKQILIGLRHLHQFNVVHLDVKPENIMLIRKGECKIKLIDFGLSRIIPPGTIVKDMIGTPEFVAPEVINYESLSSACDMWAVGVITYILLSNGSPFLGETREETFCNITGANYHLSDRYFGKVSEIAKDFIRNLLVVRQRKRLTVHEALEHPWIRGYFSVDCYQFKTPLSEISRSGKMLPSPKKTNKNLTAKEKWLKSFFKVRFINRLTIRTRTEIAKAKEAGVEMVHKYEEEEYIVSAVLIACEEGNYIGLEQLATRHEINLNVANKLGESSMHIAAGAGHDQVVLFLKSQGVPVNCQDRRGDTPLFWAARNGHAKIVRFLCRDKGVSINHVNKSGESALHVAARYAQITSLQTLLDCGANPNIQDETGESAMHIASWHGYSSALELLCKYKPNLHLNNQEEESEVTSRTPINFDDNHFVPSARDGSHLFTQKPNIPPSIKNGLGFPLPNKKFNTLFHTLTDSLKTNNSSEMGGTVEYKNAYSTAKVQEKRAAAPDEASMLKYASFPYCYAPTTHIPQLNLASIVKPSEHLEVMSPHNSLKKIAWEEEGSQDKMASQINLKAKREAWFAAKAVSAKKYPESARNVPLDYYYYQEQQSNLVPVEENHQSATEDIKKEYDVEWPTIPPDLTKSASAPTTERVNFTKRAFCVKYYPKTTAFVDMVMEMDLGGYGVKYDWESDLSNGCCSDDETALHCAAARGHLECVQCLLDDKAIVNARDLTGQTALHLALRRSHLDIAIVLITNSADIDIQDENGDTPLHIACRLGLGSTVQTLCHLQAKVDLKNNQSLTPLHIACAEEDIEIVRCLIVSKANVNCQTKDKQTAEDIAISKNNVEIASLLGKMKSTSNKNLYIDQLDMKDGNLKRIKLKIFGHCGTGKTKLVSAFANSGVINDFIGAVTKRFSDNLSLSPNSQSASASMGAISLHSAEEGYHSCGSSASSSMSEALHNNNLQKSQEYINGHSSIAYFNTPVNEDYTRGIDVQNINIHGAGEFSVWEFGGYEPYHIAYDHFVGNNECIHVVTFNSTEGPEIVYKQVLYWMNFLKGRVTQNEPIGHCGIVSKRSKVVLVGSHATDKVFPNKNSKGEYISSDLDAMLKTIKLRFETQFNIHDSLILLDSTNVNCNGMKAMKLFLKENREQIVKGLPPPLNLLDQAITFVQELRKEFEGFPVIPYSDFTTLLREEVNPLVSGSFSRRLVQQLQLIGEIVYLRDGATEIDLVILSPQWLGNHIIGQLFSAGHLSGCRKDGVYTIEEFGRLYPEISDPRDLLNVLDTLQLCVPMDLKYKSEYEFPGFVLKETPDDCWKDDKKGYVYGGMKIQPNRGMERSVQSFFPRIQAALRRSSIHDFHDPMDGDITQWTSCSKLNSGTMEAMIKLKGDAIEILVRGPPETDTSCFFFMEDIANMIEHTAFELCPGIPLERHFFSPKHLKEHRPHPATFGPEVIMQMQLNEQVSIKSSDDEEESFYDVVCFGSEVVASTLILGVDVSISNLKMASRCELASLLDPADSMGRDWSILAVKLNMTDQIESVDSTGQVLSRTDQLLCEWALHSPETATVGRLCTILAELGRKDARDALFRTVPLYSYSTLEELNGILPFEEENCSDSGVVSSTFSSREEPRSLSR</sequence>
<evidence type="ECO:0000313" key="2">
    <source>
        <dbReference type="WBParaSite" id="RSKR_0000444300.1"/>
    </source>
</evidence>
<name>A0AC35TVH6_9BILA</name>
<protein>
    <submittedName>
        <fullName evidence="2">Non-specific serine/threonine protein kinase</fullName>
    </submittedName>
</protein>